<accession>A0A256FXH0</accession>
<organism evidence="1 2">
    <name type="scientific">Brucella thiophenivorans</name>
    <dbReference type="NCBI Taxonomy" id="571255"/>
    <lineage>
        <taxon>Bacteria</taxon>
        <taxon>Pseudomonadati</taxon>
        <taxon>Pseudomonadota</taxon>
        <taxon>Alphaproteobacteria</taxon>
        <taxon>Hyphomicrobiales</taxon>
        <taxon>Brucellaceae</taxon>
        <taxon>Brucella/Ochrobactrum group</taxon>
        <taxon>Brucella</taxon>
    </lineage>
</organism>
<dbReference type="Proteomes" id="UP000215590">
    <property type="component" value="Unassembled WGS sequence"/>
</dbReference>
<evidence type="ECO:0000313" key="1">
    <source>
        <dbReference type="EMBL" id="OYR19547.1"/>
    </source>
</evidence>
<keyword evidence="2" id="KW-1185">Reference proteome</keyword>
<evidence type="ECO:0000313" key="2">
    <source>
        <dbReference type="Proteomes" id="UP000215590"/>
    </source>
</evidence>
<dbReference type="EMBL" id="NNRJ01000016">
    <property type="protein sequence ID" value="OYR19547.1"/>
    <property type="molecule type" value="Genomic_DNA"/>
</dbReference>
<name>A0A256FXH0_9HYPH</name>
<proteinExistence type="predicted"/>
<comment type="caution">
    <text evidence="1">The sequence shown here is derived from an EMBL/GenBank/DDBJ whole genome shotgun (WGS) entry which is preliminary data.</text>
</comment>
<sequence length="58" mass="6494">MNVNMKLTFDGLVRALRFKQLALREDIAIGGLGARYEPEKFRGEQNGERRGSIAEGTL</sequence>
<reference evidence="1 2" key="1">
    <citation type="submission" date="2017-07" db="EMBL/GenBank/DDBJ databases">
        <title>Phylogenetic study on the rhizospheric bacterium Ochrobactrum sp. A44.</title>
        <authorList>
            <person name="Krzyzanowska D.M."/>
            <person name="Ossowicki A."/>
            <person name="Rajewska M."/>
            <person name="Maciag T."/>
            <person name="Kaczynski Z."/>
            <person name="Czerwicka M."/>
            <person name="Jafra S."/>
        </authorList>
    </citation>
    <scope>NUCLEOTIDE SEQUENCE [LARGE SCALE GENOMIC DNA]</scope>
    <source>
        <strain evidence="1 2">DSM 7216</strain>
    </source>
</reference>
<gene>
    <name evidence="1" type="ORF">CEV31_1829</name>
</gene>
<dbReference type="AlphaFoldDB" id="A0A256FXH0"/>
<protein>
    <submittedName>
        <fullName evidence="1">Uncharacterized protein</fullName>
    </submittedName>
</protein>